<evidence type="ECO:0000256" key="1">
    <source>
        <dbReference type="ARBA" id="ARBA00004434"/>
    </source>
</evidence>
<keyword evidence="8 11" id="KW-0496">Mitochondrion</keyword>
<dbReference type="GO" id="GO:0004252">
    <property type="term" value="F:serine-type endopeptidase activity"/>
    <property type="evidence" value="ECO:0007669"/>
    <property type="project" value="InterPro"/>
</dbReference>
<evidence type="ECO:0000256" key="6">
    <source>
        <dbReference type="ARBA" id="ARBA00022801"/>
    </source>
</evidence>
<keyword evidence="3 11" id="KW-0645">Protease</keyword>
<evidence type="ECO:0000259" key="12">
    <source>
        <dbReference type="Pfam" id="PF10502"/>
    </source>
</evidence>
<evidence type="ECO:0000256" key="8">
    <source>
        <dbReference type="ARBA" id="ARBA00023128"/>
    </source>
</evidence>
<dbReference type="GO" id="GO:0006627">
    <property type="term" value="P:protein processing involved in protein targeting to mitochondrion"/>
    <property type="evidence" value="ECO:0007669"/>
    <property type="project" value="InterPro"/>
</dbReference>
<feature type="active site" evidence="10">
    <location>
        <position position="72"/>
    </location>
</feature>
<dbReference type="InterPro" id="IPR036286">
    <property type="entry name" value="LexA/Signal_pep-like_sf"/>
</dbReference>
<comment type="caution">
    <text evidence="13">The sequence shown here is derived from an EMBL/GenBank/DDBJ whole genome shotgun (WGS) entry which is preliminary data.</text>
</comment>
<evidence type="ECO:0000256" key="3">
    <source>
        <dbReference type="ARBA" id="ARBA00022670"/>
    </source>
</evidence>
<gene>
    <name evidence="13" type="ORF">O181_033811</name>
</gene>
<dbReference type="PANTHER" id="PTHR46041">
    <property type="entry name" value="MITOCHONDRIAL INNER MEMBRANE PROTEASE SUBUNIT 2"/>
    <property type="match status" value="1"/>
</dbReference>
<evidence type="ECO:0000313" key="13">
    <source>
        <dbReference type="EMBL" id="MBW0494096.1"/>
    </source>
</evidence>
<feature type="domain" description="Peptidase S26" evidence="12">
    <location>
        <begin position="56"/>
        <end position="129"/>
    </location>
</feature>
<sequence>MHLWPSIRSHQAHQLTRTFSRSFIKFSNPPFQDNVALIKSKSQKWLPWLLWLPVGVLFFEHGFSFVRINGMSMQPTFNPDSSLLRKDVVLVNRFTKSFKRGDIVTFWCPDDPTILMTKRIIALEGDLVRGRIYNSGKLVKIPSGHCWVEGDDGFHSRDSNTYGPIPLGLVTSKVTMLVWPISRFGLFPSHPNSQRYQSRVFSTSIS</sequence>
<keyword evidence="7" id="KW-1133">Transmembrane helix</keyword>
<organism evidence="13 14">
    <name type="scientific">Austropuccinia psidii MF-1</name>
    <dbReference type="NCBI Taxonomy" id="1389203"/>
    <lineage>
        <taxon>Eukaryota</taxon>
        <taxon>Fungi</taxon>
        <taxon>Dikarya</taxon>
        <taxon>Basidiomycota</taxon>
        <taxon>Pucciniomycotina</taxon>
        <taxon>Pucciniomycetes</taxon>
        <taxon>Pucciniales</taxon>
        <taxon>Sphaerophragmiaceae</taxon>
        <taxon>Austropuccinia</taxon>
    </lineage>
</organism>
<dbReference type="Gene3D" id="2.10.109.10">
    <property type="entry name" value="Umud Fragment, subunit A"/>
    <property type="match status" value="1"/>
</dbReference>
<evidence type="ECO:0000256" key="5">
    <source>
        <dbReference type="ARBA" id="ARBA00022792"/>
    </source>
</evidence>
<keyword evidence="5 11" id="KW-0999">Mitochondrion inner membrane</keyword>
<protein>
    <recommendedName>
        <fullName evidence="11">Mitochondrial inner membrane protease subunit</fullName>
        <ecNumber evidence="11">3.4.21.-</ecNumber>
    </recommendedName>
</protein>
<keyword evidence="4" id="KW-0812">Transmembrane</keyword>
<evidence type="ECO:0000313" key="14">
    <source>
        <dbReference type="Proteomes" id="UP000765509"/>
    </source>
</evidence>
<comment type="subcellular location">
    <subcellularLocation>
        <location evidence="1">Mitochondrion inner membrane</location>
        <topology evidence="1">Single-pass membrane protein</topology>
    </subcellularLocation>
</comment>
<evidence type="ECO:0000256" key="11">
    <source>
        <dbReference type="RuleBase" id="RU362041"/>
    </source>
</evidence>
<feature type="active site" evidence="10">
    <location>
        <position position="118"/>
    </location>
</feature>
<keyword evidence="14" id="KW-1185">Reference proteome</keyword>
<dbReference type="EMBL" id="AVOT02012399">
    <property type="protein sequence ID" value="MBW0494096.1"/>
    <property type="molecule type" value="Genomic_DNA"/>
</dbReference>
<dbReference type="GO" id="GO:0006465">
    <property type="term" value="P:signal peptide processing"/>
    <property type="evidence" value="ECO:0007669"/>
    <property type="project" value="InterPro"/>
</dbReference>
<dbReference type="OrthoDB" id="308440at2759"/>
<evidence type="ECO:0000256" key="9">
    <source>
        <dbReference type="ARBA" id="ARBA00023136"/>
    </source>
</evidence>
<dbReference type="InterPro" id="IPR019533">
    <property type="entry name" value="Peptidase_S26"/>
</dbReference>
<dbReference type="InterPro" id="IPR000223">
    <property type="entry name" value="Pept_S26A_signal_pept_1"/>
</dbReference>
<dbReference type="PANTHER" id="PTHR46041:SF2">
    <property type="entry name" value="MITOCHONDRIAL INNER MEMBRANE PROTEASE SUBUNIT 2"/>
    <property type="match status" value="1"/>
</dbReference>
<evidence type="ECO:0000256" key="10">
    <source>
        <dbReference type="PIRSR" id="PIRSR600223-1"/>
    </source>
</evidence>
<reference evidence="13" key="1">
    <citation type="submission" date="2021-03" db="EMBL/GenBank/DDBJ databases">
        <title>Draft genome sequence of rust myrtle Austropuccinia psidii MF-1, a brazilian biotype.</title>
        <authorList>
            <person name="Quecine M.C."/>
            <person name="Pachon D.M.R."/>
            <person name="Bonatelli M.L."/>
            <person name="Correr F.H."/>
            <person name="Franceschini L.M."/>
            <person name="Leite T.F."/>
            <person name="Margarido G.R.A."/>
            <person name="Almeida C.A."/>
            <person name="Ferrarezi J.A."/>
            <person name="Labate C.A."/>
        </authorList>
    </citation>
    <scope>NUCLEOTIDE SEQUENCE</scope>
    <source>
        <strain evidence="13">MF-1</strain>
    </source>
</reference>
<dbReference type="Pfam" id="PF10502">
    <property type="entry name" value="Peptidase_S26"/>
    <property type="match status" value="1"/>
</dbReference>
<keyword evidence="9" id="KW-0472">Membrane</keyword>
<dbReference type="Proteomes" id="UP000765509">
    <property type="component" value="Unassembled WGS sequence"/>
</dbReference>
<dbReference type="AlphaFoldDB" id="A0A9Q3H7F4"/>
<accession>A0A9Q3H7F4</accession>
<dbReference type="SUPFAM" id="SSF51306">
    <property type="entry name" value="LexA/Signal peptidase"/>
    <property type="match status" value="1"/>
</dbReference>
<evidence type="ECO:0000256" key="2">
    <source>
        <dbReference type="ARBA" id="ARBA00007066"/>
    </source>
</evidence>
<dbReference type="InterPro" id="IPR037730">
    <property type="entry name" value="IMP2"/>
</dbReference>
<dbReference type="PRINTS" id="PR00727">
    <property type="entry name" value="LEADERPTASE"/>
</dbReference>
<keyword evidence="6 11" id="KW-0378">Hydrolase</keyword>
<dbReference type="FunFam" id="2.10.109.10:FF:000005">
    <property type="entry name" value="Mitochondrial inner membrane protease subunit"/>
    <property type="match status" value="1"/>
</dbReference>
<dbReference type="NCBIfam" id="TIGR02227">
    <property type="entry name" value="sigpep_I_bact"/>
    <property type="match status" value="1"/>
</dbReference>
<comment type="similarity">
    <text evidence="2">Belongs to the peptidase S26 family. IMP2 subfamily.</text>
</comment>
<name>A0A9Q3H7F4_9BASI</name>
<dbReference type="GO" id="GO:0042720">
    <property type="term" value="C:mitochondrial inner membrane peptidase complex"/>
    <property type="evidence" value="ECO:0007669"/>
    <property type="project" value="InterPro"/>
</dbReference>
<dbReference type="CDD" id="cd06530">
    <property type="entry name" value="S26_SPase_I"/>
    <property type="match status" value="1"/>
</dbReference>
<dbReference type="EC" id="3.4.21.-" evidence="11"/>
<evidence type="ECO:0000256" key="4">
    <source>
        <dbReference type="ARBA" id="ARBA00022692"/>
    </source>
</evidence>
<evidence type="ECO:0000256" key="7">
    <source>
        <dbReference type="ARBA" id="ARBA00022989"/>
    </source>
</evidence>
<proteinExistence type="inferred from homology"/>